<dbReference type="Proteomes" id="UP000199337">
    <property type="component" value="Unassembled WGS sequence"/>
</dbReference>
<name>A0A1I2ZNS7_9FIRM</name>
<protein>
    <submittedName>
        <fullName evidence="1">Uncharacterized protein</fullName>
    </submittedName>
</protein>
<evidence type="ECO:0000313" key="1">
    <source>
        <dbReference type="EMBL" id="SFH39350.1"/>
    </source>
</evidence>
<accession>A0A1I2ZNS7</accession>
<organism evidence="1 2">
    <name type="scientific">Desulfotruncus arcticus DSM 17038</name>
    <dbReference type="NCBI Taxonomy" id="1121424"/>
    <lineage>
        <taxon>Bacteria</taxon>
        <taxon>Bacillati</taxon>
        <taxon>Bacillota</taxon>
        <taxon>Clostridia</taxon>
        <taxon>Eubacteriales</taxon>
        <taxon>Desulfallaceae</taxon>
        <taxon>Desulfotruncus</taxon>
    </lineage>
</organism>
<dbReference type="AlphaFoldDB" id="A0A1I2ZNS7"/>
<keyword evidence="2" id="KW-1185">Reference proteome</keyword>
<evidence type="ECO:0000313" key="2">
    <source>
        <dbReference type="Proteomes" id="UP000199337"/>
    </source>
</evidence>
<dbReference type="EMBL" id="FOOX01000033">
    <property type="protein sequence ID" value="SFH39350.1"/>
    <property type="molecule type" value="Genomic_DNA"/>
</dbReference>
<reference evidence="2" key="1">
    <citation type="submission" date="2016-10" db="EMBL/GenBank/DDBJ databases">
        <authorList>
            <person name="Varghese N."/>
            <person name="Submissions S."/>
        </authorList>
    </citation>
    <scope>NUCLEOTIDE SEQUENCE [LARGE SCALE GENOMIC DNA]</scope>
    <source>
        <strain evidence="2">DSM 17038</strain>
    </source>
</reference>
<sequence length="91" mass="10187">MAKRGYGIGDKVRLGSNYKKYGFPYPWGWVKGFILDKENLGLGGYGIDGKGKFAFAGAKVTHYIIAVPDLNDPHKNWYYLKTKQVSVVDVV</sequence>
<gene>
    <name evidence="1" type="ORF">SAMN05660649_05038</name>
</gene>
<proteinExistence type="predicted"/>
<dbReference type="RefSeq" id="WP_092476039.1">
    <property type="nucleotide sequence ID" value="NZ_FOOX01000033.1"/>
</dbReference>